<dbReference type="InterPro" id="IPR000961">
    <property type="entry name" value="AGC-kinase_C"/>
</dbReference>
<evidence type="ECO:0000256" key="3">
    <source>
        <dbReference type="ARBA" id="ARBA00022741"/>
    </source>
</evidence>
<dbReference type="CDD" id="cd05123">
    <property type="entry name" value="STKc_AGC"/>
    <property type="match status" value="1"/>
</dbReference>
<dbReference type="Pfam" id="PF00069">
    <property type="entry name" value="Pkinase"/>
    <property type="match status" value="1"/>
</dbReference>
<keyword evidence="3 6" id="KW-0547">Nucleotide-binding</keyword>
<feature type="binding site" evidence="6">
    <location>
        <position position="154"/>
    </location>
    <ligand>
        <name>ATP</name>
        <dbReference type="ChEBI" id="CHEBI:30616"/>
    </ligand>
</feature>
<sequence length="475" mass="52915">MDGIAETVENVGLAQEIQKGLAKSLQKTPKFKDWQAEIDAKAAEIGGMSASAMYKIPLVSMLYAEWCRLQDIKDRNEATFTQNFDAFKAGKHYEIVPKYLVCADKTEAEEPTAKMFEEMRPLGKGAFGAVFLVFSKQTAQPFAVKKTTKAIAKKNKMIKDILIEREVLSKMRSPFCVNLHYSYQDDDIVYLVITLCAGGDLAFLLQKQYPETKKKEDRKFTPFADGVIKFYAASMACGLQAIHDAGYVYRDLKPQNVLLDGEGQVRISDMGLTANVSKGPIKQCSGTRGFWSPETIEKKPYTFEPDWWSLGVTMYCLFSDKLPFKGKGDEEKDAATVAAVIEYTHGEPDDLQAIISALCTKDQTKRLGTNGGLEEVKKHPYFSGFDWVQLINGDMEALVKPNVNDINAPSKSEIAAFTKPKDVDWTAEDQQAFKDWPYFDKDLWFKEAIGRAKNWKEIPTVAGEGGGGGGCCTIA</sequence>
<dbReference type="PROSITE" id="PS51285">
    <property type="entry name" value="AGC_KINASE_CTER"/>
    <property type="match status" value="1"/>
</dbReference>
<dbReference type="Gene3D" id="1.10.510.10">
    <property type="entry name" value="Transferase(Phosphotransferase) domain 1"/>
    <property type="match status" value="1"/>
</dbReference>
<evidence type="ECO:0000256" key="7">
    <source>
        <dbReference type="RuleBase" id="RU000304"/>
    </source>
</evidence>
<dbReference type="InterPro" id="IPR008271">
    <property type="entry name" value="Ser/Thr_kinase_AS"/>
</dbReference>
<dbReference type="PROSITE" id="PS50011">
    <property type="entry name" value="PROTEIN_KINASE_DOM"/>
    <property type="match status" value="1"/>
</dbReference>
<keyword evidence="2" id="KW-0808">Transferase</keyword>
<evidence type="ECO:0000313" key="10">
    <source>
        <dbReference type="EMBL" id="CAD9521743.1"/>
    </source>
</evidence>
<dbReference type="InterPro" id="IPR011009">
    <property type="entry name" value="Kinase-like_dom_sf"/>
</dbReference>
<dbReference type="GO" id="GO:0004674">
    <property type="term" value="F:protein serine/threonine kinase activity"/>
    <property type="evidence" value="ECO:0007669"/>
    <property type="project" value="UniProtKB-KW"/>
</dbReference>
<organism evidence="10">
    <name type="scientific">Haptolina brevifila</name>
    <dbReference type="NCBI Taxonomy" id="156173"/>
    <lineage>
        <taxon>Eukaryota</taxon>
        <taxon>Haptista</taxon>
        <taxon>Haptophyta</taxon>
        <taxon>Prymnesiophyceae</taxon>
        <taxon>Prymnesiales</taxon>
        <taxon>Prymnesiaceae</taxon>
        <taxon>Haptolina</taxon>
    </lineage>
</organism>
<dbReference type="EMBL" id="HBGU01063674">
    <property type="protein sequence ID" value="CAD9521743.1"/>
    <property type="molecule type" value="Transcribed_RNA"/>
</dbReference>
<dbReference type="GO" id="GO:0005524">
    <property type="term" value="F:ATP binding"/>
    <property type="evidence" value="ECO:0007669"/>
    <property type="project" value="UniProtKB-UniRule"/>
</dbReference>
<feature type="domain" description="Protein kinase" evidence="8">
    <location>
        <begin position="116"/>
        <end position="382"/>
    </location>
</feature>
<dbReference type="PANTHER" id="PTHR24355:SF18">
    <property type="entry name" value="G PROTEIN-COUPLED RECEPTOR KINASE"/>
    <property type="match status" value="1"/>
</dbReference>
<name>A0A7S2IK52_9EUKA</name>
<proteinExistence type="inferred from homology"/>
<evidence type="ECO:0000256" key="6">
    <source>
        <dbReference type="PROSITE-ProRule" id="PRU10141"/>
    </source>
</evidence>
<evidence type="ECO:0000259" key="8">
    <source>
        <dbReference type="PROSITE" id="PS50011"/>
    </source>
</evidence>
<evidence type="ECO:0000256" key="5">
    <source>
        <dbReference type="ARBA" id="ARBA00022840"/>
    </source>
</evidence>
<keyword evidence="4" id="KW-0418">Kinase</keyword>
<evidence type="ECO:0000259" key="9">
    <source>
        <dbReference type="PROSITE" id="PS51285"/>
    </source>
</evidence>
<dbReference type="SUPFAM" id="SSF56112">
    <property type="entry name" value="Protein kinase-like (PK-like)"/>
    <property type="match status" value="1"/>
</dbReference>
<comment type="similarity">
    <text evidence="7">Belongs to the protein kinase superfamily.</text>
</comment>
<dbReference type="PANTHER" id="PTHR24355">
    <property type="entry name" value="G PROTEIN-COUPLED RECEPTOR KINASE/RIBOSOMAL PROTEIN S6 KINASE"/>
    <property type="match status" value="1"/>
</dbReference>
<dbReference type="PROSITE" id="PS00108">
    <property type="entry name" value="PROTEIN_KINASE_ST"/>
    <property type="match status" value="1"/>
</dbReference>
<protein>
    <recommendedName>
        <fullName evidence="11">Protein kinase domain-containing protein</fullName>
    </recommendedName>
</protein>
<dbReference type="AlphaFoldDB" id="A0A7S2IK52"/>
<evidence type="ECO:0000256" key="2">
    <source>
        <dbReference type="ARBA" id="ARBA00022679"/>
    </source>
</evidence>
<gene>
    <name evidence="10" type="ORF">CBRE1094_LOCUS34677</name>
</gene>
<evidence type="ECO:0008006" key="11">
    <source>
        <dbReference type="Google" id="ProtNLM"/>
    </source>
</evidence>
<dbReference type="InterPro" id="IPR045270">
    <property type="entry name" value="STKc_AGC"/>
</dbReference>
<feature type="domain" description="AGC-kinase C-terminal" evidence="9">
    <location>
        <begin position="383"/>
        <end position="448"/>
    </location>
</feature>
<dbReference type="Gene3D" id="3.30.200.20">
    <property type="entry name" value="Phosphorylase Kinase, domain 1"/>
    <property type="match status" value="1"/>
</dbReference>
<dbReference type="SMART" id="SM00220">
    <property type="entry name" value="S_TKc"/>
    <property type="match status" value="1"/>
</dbReference>
<reference evidence="10" key="1">
    <citation type="submission" date="2021-01" db="EMBL/GenBank/DDBJ databases">
        <authorList>
            <person name="Corre E."/>
            <person name="Pelletier E."/>
            <person name="Niang G."/>
            <person name="Scheremetjew M."/>
            <person name="Finn R."/>
            <person name="Kale V."/>
            <person name="Holt S."/>
            <person name="Cochrane G."/>
            <person name="Meng A."/>
            <person name="Brown T."/>
            <person name="Cohen L."/>
        </authorList>
    </citation>
    <scope>NUCLEOTIDE SEQUENCE</scope>
    <source>
        <strain evidence="10">UTEX LB 985</strain>
    </source>
</reference>
<dbReference type="PROSITE" id="PS00107">
    <property type="entry name" value="PROTEIN_KINASE_ATP"/>
    <property type="match status" value="1"/>
</dbReference>
<keyword evidence="5 6" id="KW-0067">ATP-binding</keyword>
<keyword evidence="1 7" id="KW-0723">Serine/threonine-protein kinase</keyword>
<evidence type="ECO:0000256" key="1">
    <source>
        <dbReference type="ARBA" id="ARBA00022527"/>
    </source>
</evidence>
<accession>A0A7S2IK52</accession>
<dbReference type="InterPro" id="IPR017441">
    <property type="entry name" value="Protein_kinase_ATP_BS"/>
</dbReference>
<evidence type="ECO:0000256" key="4">
    <source>
        <dbReference type="ARBA" id="ARBA00022777"/>
    </source>
</evidence>
<dbReference type="InterPro" id="IPR000719">
    <property type="entry name" value="Prot_kinase_dom"/>
</dbReference>